<dbReference type="Gene3D" id="3.20.20.380">
    <property type="entry name" value="Copper homeostasis (CutC) domain"/>
    <property type="match status" value="1"/>
</dbReference>
<comment type="similarity">
    <text evidence="1">Belongs to the CutC family.</text>
</comment>
<evidence type="ECO:0000313" key="5">
    <source>
        <dbReference type="WBParaSite" id="TCNE_0000890001-mRNA-1"/>
    </source>
</evidence>
<proteinExistence type="inferred from homology"/>
<evidence type="ECO:0000256" key="1">
    <source>
        <dbReference type="ARBA" id="ARBA00007768"/>
    </source>
</evidence>
<dbReference type="InterPro" id="IPR036822">
    <property type="entry name" value="CutC-like_dom_sf"/>
</dbReference>
<sequence>MLVEICVDSLTSAKAAAQGGANRIELCSALKLGGLTPTTGILRAVKSANVAVDVFCMIRCRGGDFVYGNDEMETMFADISILKANGADGFVFGALNSEGRLDEVKCRRVVEACYPLPVTLHRAFDHSSDWREAVDSAVCVQEYMLDDSGSGVTVESLPVIKNAIPMLSAVHSSASIKKKSQCLHRPLFAMGSDDSFDSEKETSAEIVSQIVAIAHGNDPS</sequence>
<accession>A0A183UK80</accession>
<evidence type="ECO:0000313" key="3">
    <source>
        <dbReference type="EMBL" id="VDM40221.1"/>
    </source>
</evidence>
<protein>
    <recommendedName>
        <fullName evidence="2">Copper homeostasis protein cutC homolog</fullName>
    </recommendedName>
</protein>
<evidence type="ECO:0000256" key="2">
    <source>
        <dbReference type="ARBA" id="ARBA00019014"/>
    </source>
</evidence>
<organism evidence="4 5">
    <name type="scientific">Toxocara canis</name>
    <name type="common">Canine roundworm</name>
    <dbReference type="NCBI Taxonomy" id="6265"/>
    <lineage>
        <taxon>Eukaryota</taxon>
        <taxon>Metazoa</taxon>
        <taxon>Ecdysozoa</taxon>
        <taxon>Nematoda</taxon>
        <taxon>Chromadorea</taxon>
        <taxon>Rhabditida</taxon>
        <taxon>Spirurina</taxon>
        <taxon>Ascaridomorpha</taxon>
        <taxon>Ascaridoidea</taxon>
        <taxon>Toxocaridae</taxon>
        <taxon>Toxocara</taxon>
    </lineage>
</organism>
<dbReference type="SUPFAM" id="SSF110395">
    <property type="entry name" value="CutC-like"/>
    <property type="match status" value="1"/>
</dbReference>
<name>A0A183UK80_TOXCA</name>
<dbReference type="WBParaSite" id="TCNE_0000890001-mRNA-1">
    <property type="protein sequence ID" value="TCNE_0000890001-mRNA-1"/>
    <property type="gene ID" value="TCNE_0000890001"/>
</dbReference>
<gene>
    <name evidence="3" type="ORF">TCNE_LOCUS8900</name>
</gene>
<dbReference type="PANTHER" id="PTHR12598">
    <property type="entry name" value="COPPER HOMEOSTASIS PROTEIN CUTC"/>
    <property type="match status" value="1"/>
</dbReference>
<dbReference type="InterPro" id="IPR005627">
    <property type="entry name" value="CutC-like"/>
</dbReference>
<dbReference type="Proteomes" id="UP000050794">
    <property type="component" value="Unassembled WGS sequence"/>
</dbReference>
<keyword evidence="4" id="KW-1185">Reference proteome</keyword>
<evidence type="ECO:0000313" key="4">
    <source>
        <dbReference type="Proteomes" id="UP000050794"/>
    </source>
</evidence>
<dbReference type="GO" id="GO:0005507">
    <property type="term" value="F:copper ion binding"/>
    <property type="evidence" value="ECO:0007669"/>
    <property type="project" value="TreeGrafter"/>
</dbReference>
<dbReference type="AlphaFoldDB" id="A0A183UK80"/>
<dbReference type="EMBL" id="UYWY01020026">
    <property type="protein sequence ID" value="VDM40221.1"/>
    <property type="molecule type" value="Genomic_DNA"/>
</dbReference>
<dbReference type="Pfam" id="PF03932">
    <property type="entry name" value="CutC"/>
    <property type="match status" value="1"/>
</dbReference>
<reference evidence="5" key="1">
    <citation type="submission" date="2016-06" db="UniProtKB">
        <authorList>
            <consortium name="WormBaseParasite"/>
        </authorList>
    </citation>
    <scope>IDENTIFICATION</scope>
</reference>
<dbReference type="PANTHER" id="PTHR12598:SF0">
    <property type="entry name" value="COPPER HOMEOSTASIS PROTEIN CUTC HOMOLOG"/>
    <property type="match status" value="1"/>
</dbReference>
<reference evidence="3 4" key="2">
    <citation type="submission" date="2018-11" db="EMBL/GenBank/DDBJ databases">
        <authorList>
            <consortium name="Pathogen Informatics"/>
        </authorList>
    </citation>
    <scope>NUCLEOTIDE SEQUENCE [LARGE SCALE GENOMIC DNA]</scope>
</reference>